<protein>
    <submittedName>
        <fullName evidence="1">Thiamine biosynthesis protein ThiS</fullName>
    </submittedName>
</protein>
<dbReference type="InterPro" id="IPR003749">
    <property type="entry name" value="ThiS/MoaD-like"/>
</dbReference>
<evidence type="ECO:0000313" key="2">
    <source>
        <dbReference type="Proteomes" id="UP000249645"/>
    </source>
</evidence>
<name>A0A2W5ETZ9_9SPHI</name>
<organism evidence="1 2">
    <name type="scientific">Pseudopedobacter saltans</name>
    <dbReference type="NCBI Taxonomy" id="151895"/>
    <lineage>
        <taxon>Bacteria</taxon>
        <taxon>Pseudomonadati</taxon>
        <taxon>Bacteroidota</taxon>
        <taxon>Sphingobacteriia</taxon>
        <taxon>Sphingobacteriales</taxon>
        <taxon>Sphingobacteriaceae</taxon>
        <taxon>Pseudopedobacter</taxon>
    </lineage>
</organism>
<gene>
    <name evidence="1" type="primary">thiS</name>
    <name evidence="1" type="ORF">DI598_10910</name>
</gene>
<evidence type="ECO:0000313" key="1">
    <source>
        <dbReference type="EMBL" id="PZP47425.1"/>
    </source>
</evidence>
<dbReference type="EMBL" id="QFOI01000190">
    <property type="protein sequence ID" value="PZP47425.1"/>
    <property type="molecule type" value="Genomic_DNA"/>
</dbReference>
<reference evidence="1 2" key="1">
    <citation type="submission" date="2017-11" db="EMBL/GenBank/DDBJ databases">
        <title>Infants hospitalized years apart are colonized by the same room-sourced microbial strains.</title>
        <authorList>
            <person name="Brooks B."/>
            <person name="Olm M.R."/>
            <person name="Firek B.A."/>
            <person name="Baker R."/>
            <person name="Thomas B.C."/>
            <person name="Morowitz M.J."/>
            <person name="Banfield J.F."/>
        </authorList>
    </citation>
    <scope>NUCLEOTIDE SEQUENCE [LARGE SCALE GENOMIC DNA]</scope>
    <source>
        <strain evidence="1">S2_009_000_R2_76</strain>
    </source>
</reference>
<proteinExistence type="predicted"/>
<dbReference type="InterPro" id="IPR012675">
    <property type="entry name" value="Beta-grasp_dom_sf"/>
</dbReference>
<comment type="caution">
    <text evidence="1">The sequence shown here is derived from an EMBL/GenBank/DDBJ whole genome shotgun (WGS) entry which is preliminary data.</text>
</comment>
<dbReference type="InterPro" id="IPR010035">
    <property type="entry name" value="Thi_S"/>
</dbReference>
<dbReference type="InterPro" id="IPR016155">
    <property type="entry name" value="Mopterin_synth/thiamin_S_b"/>
</dbReference>
<dbReference type="SUPFAM" id="SSF54285">
    <property type="entry name" value="MoaD/ThiS"/>
    <property type="match status" value="1"/>
</dbReference>
<dbReference type="CDD" id="cd00565">
    <property type="entry name" value="Ubl_ThiS"/>
    <property type="match status" value="1"/>
</dbReference>
<dbReference type="NCBIfam" id="TIGR01683">
    <property type="entry name" value="thiS"/>
    <property type="match status" value="1"/>
</dbReference>
<sequence>MNITLEINKQKTEHPSNISLMQIAMDYCLQKLEGIAVAVNGKVIPKSKLSNYTLRSGDKILIIKATQGG</sequence>
<dbReference type="Pfam" id="PF02597">
    <property type="entry name" value="ThiS"/>
    <property type="match status" value="1"/>
</dbReference>
<dbReference type="Proteomes" id="UP000249645">
    <property type="component" value="Unassembled WGS sequence"/>
</dbReference>
<dbReference type="AlphaFoldDB" id="A0A2W5ETZ9"/>
<dbReference type="Gene3D" id="3.10.20.30">
    <property type="match status" value="1"/>
</dbReference>
<accession>A0A2W5ETZ9</accession>